<accession>A0A0F9I1A0</accession>
<evidence type="ECO:0000313" key="3">
    <source>
        <dbReference type="EMBL" id="KKM21292.1"/>
    </source>
</evidence>
<name>A0A0F9I1A0_9ZZZZ</name>
<feature type="compositionally biased region" description="Basic and acidic residues" evidence="1">
    <location>
        <begin position="123"/>
        <end position="135"/>
    </location>
</feature>
<evidence type="ECO:0000259" key="2">
    <source>
        <dbReference type="Pfam" id="PF03819"/>
    </source>
</evidence>
<sequence length="327" mass="36351">MGFRKKPIVVEATQWHKNGDHPAAGQYSDETTRDTRQTCEHCKQTLDIHGWIDTLEGGHIVCPGDWIITGVQGERYPCKPDIFDATYEPESEAVGSRWPCQDLHGGRMPFLNVDSDGMCTHPECHPSNDDRKNEAEVSVAPPPLPDGSITYHPVRLGHPRYTHAQVQALVDAIEKLFSSGMDSRITPKGQGVCGYISVRSWRAVQDALARFKQQDTAQAEEIDDEQVQPGAQRGVSAIFIEAMDEKLELGRRKGREEWDLGRYKGHCHLLVSRLKEETGELLDALDGKDKALILREAADVANFAMFIADHKGALQLDDTAQAAEEGE</sequence>
<reference evidence="3" key="1">
    <citation type="journal article" date="2015" name="Nature">
        <title>Complex archaea that bridge the gap between prokaryotes and eukaryotes.</title>
        <authorList>
            <person name="Spang A."/>
            <person name="Saw J.H."/>
            <person name="Jorgensen S.L."/>
            <person name="Zaremba-Niedzwiedzka K."/>
            <person name="Martijn J."/>
            <person name="Lind A.E."/>
            <person name="van Eijk R."/>
            <person name="Schleper C."/>
            <person name="Guy L."/>
            <person name="Ettema T.J."/>
        </authorList>
    </citation>
    <scope>NUCLEOTIDE SEQUENCE</scope>
</reference>
<dbReference type="Pfam" id="PF03819">
    <property type="entry name" value="MazG"/>
    <property type="match status" value="1"/>
</dbReference>
<proteinExistence type="predicted"/>
<dbReference type="EMBL" id="LAZR01013581">
    <property type="protein sequence ID" value="KKM21292.1"/>
    <property type="molecule type" value="Genomic_DNA"/>
</dbReference>
<feature type="domain" description="NTP pyrophosphohydrolase MazG-like" evidence="2">
    <location>
        <begin position="269"/>
        <end position="322"/>
    </location>
</feature>
<comment type="caution">
    <text evidence="3">The sequence shown here is derived from an EMBL/GenBank/DDBJ whole genome shotgun (WGS) entry which is preliminary data.</text>
</comment>
<evidence type="ECO:0000256" key="1">
    <source>
        <dbReference type="SAM" id="MobiDB-lite"/>
    </source>
</evidence>
<dbReference type="SUPFAM" id="SSF101386">
    <property type="entry name" value="all-alpha NTP pyrophosphatases"/>
    <property type="match status" value="1"/>
</dbReference>
<dbReference type="AlphaFoldDB" id="A0A0F9I1A0"/>
<gene>
    <name evidence="3" type="ORF">LCGC14_1636860</name>
</gene>
<dbReference type="InterPro" id="IPR004518">
    <property type="entry name" value="MazG-like_dom"/>
</dbReference>
<protein>
    <recommendedName>
        <fullName evidence="2">NTP pyrophosphohydrolase MazG-like domain-containing protein</fullName>
    </recommendedName>
</protein>
<feature type="region of interest" description="Disordered" evidence="1">
    <location>
        <begin position="123"/>
        <end position="146"/>
    </location>
</feature>
<organism evidence="3">
    <name type="scientific">marine sediment metagenome</name>
    <dbReference type="NCBI Taxonomy" id="412755"/>
    <lineage>
        <taxon>unclassified sequences</taxon>
        <taxon>metagenomes</taxon>
        <taxon>ecological metagenomes</taxon>
    </lineage>
</organism>